<keyword evidence="2" id="KW-1185">Reference proteome</keyword>
<reference evidence="2" key="1">
    <citation type="journal article" date="2022" name="Mol. Ecol. Resour.">
        <title>The genomes of chicory, endive, great burdock and yacon provide insights into Asteraceae palaeo-polyploidization history and plant inulin production.</title>
        <authorList>
            <person name="Fan W."/>
            <person name="Wang S."/>
            <person name="Wang H."/>
            <person name="Wang A."/>
            <person name="Jiang F."/>
            <person name="Liu H."/>
            <person name="Zhao H."/>
            <person name="Xu D."/>
            <person name="Zhang Y."/>
        </authorList>
    </citation>
    <scope>NUCLEOTIDE SEQUENCE [LARGE SCALE GENOMIC DNA]</scope>
    <source>
        <strain evidence="2">cv. Niubang</strain>
    </source>
</reference>
<organism evidence="1 2">
    <name type="scientific">Arctium lappa</name>
    <name type="common">Greater burdock</name>
    <name type="synonym">Lappa major</name>
    <dbReference type="NCBI Taxonomy" id="4217"/>
    <lineage>
        <taxon>Eukaryota</taxon>
        <taxon>Viridiplantae</taxon>
        <taxon>Streptophyta</taxon>
        <taxon>Embryophyta</taxon>
        <taxon>Tracheophyta</taxon>
        <taxon>Spermatophyta</taxon>
        <taxon>Magnoliopsida</taxon>
        <taxon>eudicotyledons</taxon>
        <taxon>Gunneridae</taxon>
        <taxon>Pentapetalae</taxon>
        <taxon>asterids</taxon>
        <taxon>campanulids</taxon>
        <taxon>Asterales</taxon>
        <taxon>Asteraceae</taxon>
        <taxon>Carduoideae</taxon>
        <taxon>Cardueae</taxon>
        <taxon>Arctiinae</taxon>
        <taxon>Arctium</taxon>
    </lineage>
</organism>
<dbReference type="EMBL" id="CM042061">
    <property type="protein sequence ID" value="KAI3672452.1"/>
    <property type="molecule type" value="Genomic_DNA"/>
</dbReference>
<sequence>MFSWKCMVRTSLPQAWHPADVCGKGKLGITYKATLELGLTIDVKRVKEMNSLSKKDFVQQMQRSWYFMNSSKMEAYSELLHVAHGNLKSSNVLIYFAGETVQAKLTNFGYLPLLQSRKSLERLAIGKCPEFVEGKKWTHKADVYCFGVLLLEVITGKVPRDNHEDLSDWVRGVVNADWSMDIFDLEILPDKDGHEDMLKLAELALECTDIAPDKRPKMTQVLIRLEEIHHPQLNIEEDLLQCLSVKEVRYCLHSPSHEYWILTTDHNDGGSFKNEFIANDRCVRQRAVVLAMGLISATILITYIVKYVSNSSASATKSSLTDCKRSIEPLGHNLQLDKLENSQIIRTTLR</sequence>
<evidence type="ECO:0000313" key="2">
    <source>
        <dbReference type="Proteomes" id="UP001055879"/>
    </source>
</evidence>
<comment type="caution">
    <text evidence="1">The sequence shown here is derived from an EMBL/GenBank/DDBJ whole genome shotgun (WGS) entry which is preliminary data.</text>
</comment>
<evidence type="ECO:0000313" key="1">
    <source>
        <dbReference type="EMBL" id="KAI3672452.1"/>
    </source>
</evidence>
<protein>
    <submittedName>
        <fullName evidence="1">Uncharacterized protein</fullName>
    </submittedName>
</protein>
<accession>A0ACB8XRL1</accession>
<reference evidence="1 2" key="2">
    <citation type="journal article" date="2022" name="Mol. Ecol. Resour.">
        <title>The genomes of chicory, endive, great burdock and yacon provide insights into Asteraceae paleo-polyploidization history and plant inulin production.</title>
        <authorList>
            <person name="Fan W."/>
            <person name="Wang S."/>
            <person name="Wang H."/>
            <person name="Wang A."/>
            <person name="Jiang F."/>
            <person name="Liu H."/>
            <person name="Zhao H."/>
            <person name="Xu D."/>
            <person name="Zhang Y."/>
        </authorList>
    </citation>
    <scope>NUCLEOTIDE SEQUENCE [LARGE SCALE GENOMIC DNA]</scope>
    <source>
        <strain evidence="2">cv. Niubang</strain>
    </source>
</reference>
<name>A0ACB8XRL1_ARCLA</name>
<proteinExistence type="predicted"/>
<dbReference type="Proteomes" id="UP001055879">
    <property type="component" value="Linkage Group LG15"/>
</dbReference>
<gene>
    <name evidence="1" type="ORF">L6452_38540</name>
</gene>